<sequence>MDNQVFYSAAAAARAVQSFVLEHQDVPELQQKTPEILLSSALAGLAARSTAETLPAQLTIGVFGPSQAGKSHLVSRMAADEGTLEAVIGGEQVDFIKHINPPGGDREATGFITRFTHQKQDEIEGFPLKVRVFNECDIGKILLNSFFNDLDLKAEKPDFSLQRLTSHLAAVEQHWQKDIGQIRADAPAFEDVVSLLQYVLNKSESWLQAVSDPLCPFWQKFCYLMLRLPLEGRAELLSGLWCKAKVFTLYYLYIVREILKFGGREYVYVSLDAFVKKNAQGVRDNSGAQHNLINIRSMERILNGGDDLLPVALDKDHVIELPFACMAAASMEITFPLADGCAVDNFDVLDFPGARTRERRILKNFLDDEVNMPGPDKPTEMMIKDGWEFVRRGKVAYLFDRSSERGELDILLLCISMSNQLEVTEIVSLASGWIEDNAGRTPAERARLAHNPFYMILTRSDEPLTKELNQAESGAGSNANLFIKTPFERFTGREWLEEWTPGHPFNNCYLVRKPGMNGEWIEREGQHELAIKADKQELLNKICAQIKADKLYQERLHQPDKALDAMLTLNDGGISFVASELCAEFKDKAAHDERLVRRCHPALQRLIDLLSPFAFFGGQAEMAKAEKQGMYVAESLLQCDERVRILGMLREALELSDERLSAAYDAVYSVGSNAAQYAKRVCSLYAENVSALPHSPFAEAMKSQLTDFLTGFARGSVDFDDNTVKKSAFFFTPEGVLKARDVFARDFTELLELFSDLLLKIFRAEPLQVEQMLTKRLTETEHASSVSDAERAVQSHQAALFMSDFTSQLCFKEVEKLSGSTIKRRFGFSPDGLYLLPEAERTEEVFALSPSEDEYLPQLSDTVTYAQRLWADYFSTFIFALKQLSASGQSKGAFSAEVNDQLCAIVNQLKAAAGE</sequence>
<reference evidence="1" key="2">
    <citation type="journal article" date="2021" name="PeerJ">
        <title>Extensive microbial diversity within the chicken gut microbiome revealed by metagenomics and culture.</title>
        <authorList>
            <person name="Gilroy R."/>
            <person name="Ravi A."/>
            <person name="Getino M."/>
            <person name="Pursley I."/>
            <person name="Horton D.L."/>
            <person name="Alikhan N.F."/>
            <person name="Baker D."/>
            <person name="Gharbi K."/>
            <person name="Hall N."/>
            <person name="Watson M."/>
            <person name="Adriaenssens E.M."/>
            <person name="Foster-Nyarko E."/>
            <person name="Jarju S."/>
            <person name="Secka A."/>
            <person name="Antonio M."/>
            <person name="Oren A."/>
            <person name="Chaudhuri R.R."/>
            <person name="La Ragione R."/>
            <person name="Hildebrand F."/>
            <person name="Pallen M.J."/>
        </authorList>
    </citation>
    <scope>NUCLEOTIDE SEQUENCE</scope>
    <source>
        <strain evidence="1">17213</strain>
    </source>
</reference>
<proteinExistence type="predicted"/>
<dbReference type="InterPro" id="IPR017030">
    <property type="entry name" value="Vir_effector_SfrC"/>
</dbReference>
<comment type="caution">
    <text evidence="1">The sequence shown here is derived from an EMBL/GenBank/DDBJ whole genome shotgun (WGS) entry which is preliminary data.</text>
</comment>
<dbReference type="EMBL" id="JADINH010000155">
    <property type="protein sequence ID" value="MBO8416185.1"/>
    <property type="molecule type" value="Genomic_DNA"/>
</dbReference>
<protein>
    <recommendedName>
        <fullName evidence="3">Virulence factor</fullName>
    </recommendedName>
</protein>
<accession>A0A9D9GUF9</accession>
<dbReference type="AlphaFoldDB" id="A0A9D9GUF9"/>
<evidence type="ECO:0000313" key="2">
    <source>
        <dbReference type="Proteomes" id="UP000823631"/>
    </source>
</evidence>
<reference evidence="1" key="1">
    <citation type="submission" date="2020-10" db="EMBL/GenBank/DDBJ databases">
        <authorList>
            <person name="Gilroy R."/>
        </authorList>
    </citation>
    <scope>NUCLEOTIDE SEQUENCE</scope>
    <source>
        <strain evidence="1">17213</strain>
    </source>
</reference>
<dbReference type="Pfam" id="PF10139">
    <property type="entry name" value="Virul_Fac"/>
    <property type="match status" value="1"/>
</dbReference>
<dbReference type="Proteomes" id="UP000823631">
    <property type="component" value="Unassembled WGS sequence"/>
</dbReference>
<evidence type="ECO:0008006" key="3">
    <source>
        <dbReference type="Google" id="ProtNLM"/>
    </source>
</evidence>
<name>A0A9D9GUF9_9GAMM</name>
<dbReference type="PIRSF" id="PIRSF034586">
    <property type="entry name" value="Vir_effector_SfrC"/>
    <property type="match status" value="1"/>
</dbReference>
<evidence type="ECO:0000313" key="1">
    <source>
        <dbReference type="EMBL" id="MBO8416185.1"/>
    </source>
</evidence>
<organism evidence="1 2">
    <name type="scientific">Candidatus Avisuccinivibrio stercorigallinarum</name>
    <dbReference type="NCBI Taxonomy" id="2840704"/>
    <lineage>
        <taxon>Bacteria</taxon>
        <taxon>Pseudomonadati</taxon>
        <taxon>Pseudomonadota</taxon>
        <taxon>Gammaproteobacteria</taxon>
        <taxon>Aeromonadales</taxon>
        <taxon>Succinivibrionaceae</taxon>
        <taxon>Succinivibrionaceae incertae sedis</taxon>
        <taxon>Candidatus Avisuccinivibrio</taxon>
    </lineage>
</organism>
<gene>
    <name evidence="1" type="ORF">IAB19_07395</name>
</gene>